<accession>A0A1W1VRW6</accession>
<dbReference type="GO" id="GO:0046872">
    <property type="term" value="F:metal ion binding"/>
    <property type="evidence" value="ECO:0007669"/>
    <property type="project" value="UniProtKB-KW"/>
</dbReference>
<sequence>MEYTERLTGYIASNDSYKNSDIIIIGVPMDYTVSYRPGSRSGPQQIRTVSYGIEEFSFYCQKDLRDYSFYDAGDISLPFGNVSQSLNIISKVAGQIIKDNKFPIYLGGEHLITWPIVNEYSNNYPELALLHFDAHADLRKDYLGEENSHATVIRKICEKIGGKNVYQFGIRSGDKEEFEYAKNNTNMYINEVLDPLKEIITKLKNRPVYITIDIDVVDPAFAPGTGTPEPGGCTSKEILDAVLLMKDLNVVGIDVVEVSPMNDHSDRTALLAAKLVREIILNYQK</sequence>
<keyword evidence="3 5" id="KW-0378">Hydrolase</keyword>
<feature type="binding site" evidence="4">
    <location>
        <position position="213"/>
    </location>
    <ligand>
        <name>Mn(2+)</name>
        <dbReference type="ChEBI" id="CHEBI:29035"/>
        <label>1</label>
    </ligand>
</feature>
<dbReference type="EMBL" id="FWWT01000023">
    <property type="protein sequence ID" value="SMB96122.1"/>
    <property type="molecule type" value="Genomic_DNA"/>
</dbReference>
<reference evidence="6 7" key="1">
    <citation type="submission" date="2017-04" db="EMBL/GenBank/DDBJ databases">
        <authorList>
            <person name="Afonso C.L."/>
            <person name="Miller P.J."/>
            <person name="Scott M.A."/>
            <person name="Spackman E."/>
            <person name="Goraichik I."/>
            <person name="Dimitrov K.M."/>
            <person name="Suarez D.L."/>
            <person name="Swayne D.E."/>
        </authorList>
    </citation>
    <scope>NUCLEOTIDE SEQUENCE [LARGE SCALE GENOMIC DNA]</scope>
    <source>
        <strain evidence="6 7">DSM 11270</strain>
    </source>
</reference>
<name>A0A1W1VRW6_DESTI</name>
<feature type="binding site" evidence="4">
    <location>
        <position position="110"/>
    </location>
    <ligand>
        <name>Mn(2+)</name>
        <dbReference type="ChEBI" id="CHEBI:29035"/>
        <label>1</label>
    </ligand>
</feature>
<gene>
    <name evidence="6" type="ORF">SAMN00017405_1458</name>
</gene>
<evidence type="ECO:0000256" key="4">
    <source>
        <dbReference type="PIRSR" id="PIRSR036979-1"/>
    </source>
</evidence>
<dbReference type="PROSITE" id="PS51409">
    <property type="entry name" value="ARGINASE_2"/>
    <property type="match status" value="1"/>
</dbReference>
<evidence type="ECO:0000313" key="7">
    <source>
        <dbReference type="Proteomes" id="UP000192731"/>
    </source>
</evidence>
<dbReference type="PRINTS" id="PR00116">
    <property type="entry name" value="ARGINASE"/>
</dbReference>
<evidence type="ECO:0000256" key="1">
    <source>
        <dbReference type="ARBA" id="ARBA00009227"/>
    </source>
</evidence>
<dbReference type="GO" id="GO:0033389">
    <property type="term" value="P:putrescine biosynthetic process from arginine, via agmatine"/>
    <property type="evidence" value="ECO:0007669"/>
    <property type="project" value="TreeGrafter"/>
</dbReference>
<dbReference type="STRING" id="656914.SAMN00017405_1458"/>
<dbReference type="AlphaFoldDB" id="A0A1W1VRW6"/>
<dbReference type="PIRSF" id="PIRSF036979">
    <property type="entry name" value="Arginase"/>
    <property type="match status" value="1"/>
</dbReference>
<evidence type="ECO:0000313" key="6">
    <source>
        <dbReference type="EMBL" id="SMB96122.1"/>
    </source>
</evidence>
<comment type="similarity">
    <text evidence="1">Belongs to the arginase family. Agmatinase subfamily.</text>
</comment>
<dbReference type="InterPro" id="IPR020855">
    <property type="entry name" value="Ureohydrolase_Mn_BS"/>
</dbReference>
<evidence type="ECO:0000256" key="3">
    <source>
        <dbReference type="ARBA" id="ARBA00022801"/>
    </source>
</evidence>
<keyword evidence="4" id="KW-0464">Manganese</keyword>
<keyword evidence="7" id="KW-1185">Reference proteome</keyword>
<organism evidence="6 7">
    <name type="scientific">Desulfonispora thiosulfatigenes DSM 11270</name>
    <dbReference type="NCBI Taxonomy" id="656914"/>
    <lineage>
        <taxon>Bacteria</taxon>
        <taxon>Bacillati</taxon>
        <taxon>Bacillota</taxon>
        <taxon>Clostridia</taxon>
        <taxon>Eubacteriales</taxon>
        <taxon>Peptococcaceae</taxon>
        <taxon>Desulfonispora</taxon>
    </lineage>
</organism>
<dbReference type="Pfam" id="PF00491">
    <property type="entry name" value="Arginase"/>
    <property type="match status" value="1"/>
</dbReference>
<dbReference type="NCBIfam" id="TIGR01230">
    <property type="entry name" value="agmatinase"/>
    <property type="match status" value="1"/>
</dbReference>
<dbReference type="CDD" id="cd11593">
    <property type="entry name" value="Agmatinase-like_2"/>
    <property type="match status" value="1"/>
</dbReference>
<dbReference type="RefSeq" id="WP_084054311.1">
    <property type="nucleotide sequence ID" value="NZ_FWWT01000023.1"/>
</dbReference>
<dbReference type="InterPro" id="IPR023696">
    <property type="entry name" value="Ureohydrolase_dom_sf"/>
</dbReference>
<dbReference type="PANTHER" id="PTHR11358:SF26">
    <property type="entry name" value="GUANIDINO ACID HYDROLASE, MITOCHONDRIAL"/>
    <property type="match status" value="1"/>
</dbReference>
<feature type="binding site" evidence="4">
    <location>
        <position position="135"/>
    </location>
    <ligand>
        <name>Mn(2+)</name>
        <dbReference type="ChEBI" id="CHEBI:29035"/>
        <label>1</label>
    </ligand>
</feature>
<dbReference type="OrthoDB" id="9788689at2"/>
<evidence type="ECO:0000256" key="5">
    <source>
        <dbReference type="RuleBase" id="RU003684"/>
    </source>
</evidence>
<dbReference type="PANTHER" id="PTHR11358">
    <property type="entry name" value="ARGINASE/AGMATINASE"/>
    <property type="match status" value="1"/>
</dbReference>
<feature type="binding site" evidence="4">
    <location>
        <position position="137"/>
    </location>
    <ligand>
        <name>Mn(2+)</name>
        <dbReference type="ChEBI" id="CHEBI:29035"/>
        <label>1</label>
    </ligand>
</feature>
<dbReference type="PROSITE" id="PS01053">
    <property type="entry name" value="ARGINASE_1"/>
    <property type="match status" value="1"/>
</dbReference>
<keyword evidence="2 4" id="KW-0479">Metal-binding</keyword>
<evidence type="ECO:0000256" key="2">
    <source>
        <dbReference type="ARBA" id="ARBA00022723"/>
    </source>
</evidence>
<feature type="binding site" evidence="4">
    <location>
        <position position="133"/>
    </location>
    <ligand>
        <name>Mn(2+)</name>
        <dbReference type="ChEBI" id="CHEBI:29035"/>
        <label>1</label>
    </ligand>
</feature>
<dbReference type="InterPro" id="IPR005925">
    <property type="entry name" value="Agmatinase-rel"/>
</dbReference>
<dbReference type="Proteomes" id="UP000192731">
    <property type="component" value="Unassembled WGS sequence"/>
</dbReference>
<dbReference type="Gene3D" id="3.40.800.10">
    <property type="entry name" value="Ureohydrolase domain"/>
    <property type="match status" value="1"/>
</dbReference>
<protein>
    <submittedName>
        <fullName evidence="6">Agmatinase</fullName>
    </submittedName>
</protein>
<dbReference type="GO" id="GO:0008783">
    <property type="term" value="F:agmatinase activity"/>
    <property type="evidence" value="ECO:0007669"/>
    <property type="project" value="TreeGrafter"/>
</dbReference>
<dbReference type="InterPro" id="IPR006035">
    <property type="entry name" value="Ureohydrolase"/>
</dbReference>
<proteinExistence type="inferred from homology"/>
<dbReference type="SUPFAM" id="SSF52768">
    <property type="entry name" value="Arginase/deacetylase"/>
    <property type="match status" value="1"/>
</dbReference>
<feature type="binding site" evidence="4">
    <location>
        <position position="215"/>
    </location>
    <ligand>
        <name>Mn(2+)</name>
        <dbReference type="ChEBI" id="CHEBI:29035"/>
        <label>1</label>
    </ligand>
</feature>
<comment type="cofactor">
    <cofactor evidence="4">
        <name>Mn(2+)</name>
        <dbReference type="ChEBI" id="CHEBI:29035"/>
    </cofactor>
    <text evidence="4">Binds 2 manganese ions per subunit.</text>
</comment>